<sequence>MARIDLRIDDELLLKIQEIAKERFKAKVHHISKNPEITPTLIKLIEYGIEHLESGLDTDSNRGSLPDSYLDQISEIVLQKITPKLPVSNPDNLDEIKSQLAEFDKAFQGLGSTVHDHVQMLSQPVASKEDLETAIASLQIEIEGVKKQ</sequence>
<dbReference type="AlphaFoldDB" id="A0A2T1LQU2"/>
<protein>
    <submittedName>
        <fullName evidence="1">Uncharacterized protein</fullName>
    </submittedName>
</protein>
<organism evidence="1 2">
    <name type="scientific">Aphanothece hegewaldii CCALA 016</name>
    <dbReference type="NCBI Taxonomy" id="2107694"/>
    <lineage>
        <taxon>Bacteria</taxon>
        <taxon>Bacillati</taxon>
        <taxon>Cyanobacteriota</taxon>
        <taxon>Cyanophyceae</taxon>
        <taxon>Oscillatoriophycideae</taxon>
        <taxon>Chroococcales</taxon>
        <taxon>Aphanothecaceae</taxon>
        <taxon>Aphanothece</taxon>
    </lineage>
</organism>
<gene>
    <name evidence="1" type="ORF">C7H19_24435</name>
</gene>
<dbReference type="Proteomes" id="UP000239001">
    <property type="component" value="Unassembled WGS sequence"/>
</dbReference>
<reference evidence="1 2" key="1">
    <citation type="submission" date="2018-03" db="EMBL/GenBank/DDBJ databases">
        <title>The ancient ancestry and fast evolution of plastids.</title>
        <authorList>
            <person name="Moore K.R."/>
            <person name="Magnabosco C."/>
            <person name="Momper L."/>
            <person name="Gold D.A."/>
            <person name="Bosak T."/>
            <person name="Fournier G.P."/>
        </authorList>
    </citation>
    <scope>NUCLEOTIDE SEQUENCE [LARGE SCALE GENOMIC DNA]</scope>
    <source>
        <strain evidence="1 2">CCALA 016</strain>
    </source>
</reference>
<evidence type="ECO:0000313" key="2">
    <source>
        <dbReference type="Proteomes" id="UP000239001"/>
    </source>
</evidence>
<comment type="caution">
    <text evidence="1">The sequence shown here is derived from an EMBL/GenBank/DDBJ whole genome shotgun (WGS) entry which is preliminary data.</text>
</comment>
<evidence type="ECO:0000313" key="1">
    <source>
        <dbReference type="EMBL" id="PSF29174.1"/>
    </source>
</evidence>
<reference evidence="1 2" key="2">
    <citation type="submission" date="2018-03" db="EMBL/GenBank/DDBJ databases">
        <authorList>
            <person name="Keele B.F."/>
        </authorList>
    </citation>
    <scope>NUCLEOTIDE SEQUENCE [LARGE SCALE GENOMIC DNA]</scope>
    <source>
        <strain evidence="1 2">CCALA 016</strain>
    </source>
</reference>
<proteinExistence type="predicted"/>
<accession>A0A2T1LQU2</accession>
<dbReference type="EMBL" id="PXOH01000066">
    <property type="protein sequence ID" value="PSF29174.1"/>
    <property type="molecule type" value="Genomic_DNA"/>
</dbReference>
<dbReference type="RefSeq" id="WP_106459514.1">
    <property type="nucleotide sequence ID" value="NZ_PXOH01000066.1"/>
</dbReference>
<keyword evidence="2" id="KW-1185">Reference proteome</keyword>
<name>A0A2T1LQU2_9CHRO</name>